<protein>
    <submittedName>
        <fullName evidence="1">Uncharacterized protein</fullName>
    </submittedName>
</protein>
<evidence type="ECO:0000313" key="1">
    <source>
        <dbReference type="EMBL" id="GAH79573.1"/>
    </source>
</evidence>
<dbReference type="Gene3D" id="3.90.1720.10">
    <property type="entry name" value="endopeptidase domain like (from Nostoc punctiforme)"/>
    <property type="match status" value="1"/>
</dbReference>
<organism evidence="1">
    <name type="scientific">marine sediment metagenome</name>
    <dbReference type="NCBI Taxonomy" id="412755"/>
    <lineage>
        <taxon>unclassified sequences</taxon>
        <taxon>metagenomes</taxon>
        <taxon>ecological metagenomes</taxon>
    </lineage>
</organism>
<dbReference type="SUPFAM" id="SSF54001">
    <property type="entry name" value="Cysteine proteinases"/>
    <property type="match status" value="1"/>
</dbReference>
<comment type="caution">
    <text evidence="1">The sequence shown here is derived from an EMBL/GenBank/DDBJ whole genome shotgun (WGS) entry which is preliminary data.</text>
</comment>
<feature type="non-terminal residue" evidence="1">
    <location>
        <position position="199"/>
    </location>
</feature>
<gene>
    <name evidence="1" type="ORF">S03H2_64558</name>
</gene>
<reference evidence="1" key="1">
    <citation type="journal article" date="2014" name="Front. Microbiol.">
        <title>High frequency of phylogenetically diverse reductive dehalogenase-homologous genes in deep subseafloor sedimentary metagenomes.</title>
        <authorList>
            <person name="Kawai M."/>
            <person name="Futagami T."/>
            <person name="Toyoda A."/>
            <person name="Takaki Y."/>
            <person name="Nishi S."/>
            <person name="Hori S."/>
            <person name="Arai W."/>
            <person name="Tsubouchi T."/>
            <person name="Morono Y."/>
            <person name="Uchiyama I."/>
            <person name="Ito T."/>
            <person name="Fujiyama A."/>
            <person name="Inagaki F."/>
            <person name="Takami H."/>
        </authorList>
    </citation>
    <scope>NUCLEOTIDE SEQUENCE</scope>
    <source>
        <strain evidence="1">Expedition CK06-06</strain>
    </source>
</reference>
<accession>X1KBX9</accession>
<name>X1KBX9_9ZZZZ</name>
<dbReference type="EMBL" id="BARU01041949">
    <property type="protein sequence ID" value="GAH79573.1"/>
    <property type="molecule type" value="Genomic_DNA"/>
</dbReference>
<dbReference type="InterPro" id="IPR038765">
    <property type="entry name" value="Papain-like_cys_pep_sf"/>
</dbReference>
<dbReference type="AlphaFoldDB" id="X1KBX9"/>
<proteinExistence type="predicted"/>
<sequence>MTEQFKLQPGDILINVNDRNDPFSVIKRWAVGPYEHVFMYMGKVGILVSRRQPKILRFPFLFESNGRGVVLQSLSNRYGQKVVVLRLISEHDRRRIPRVLEEAIKLASEPQAYYDYLCVVRYILPRLICEKLGLSMPLKYHRDPWHVCSEAQFEVFYRAKVVDILLPYCVPPLPGDFVTDSPLLEEVWVGSLSEEVVFG</sequence>